<dbReference type="PANTHER" id="PTHR36435:SF1">
    <property type="entry name" value="CAAX AMINO TERMINAL PROTEASE FAMILY PROTEIN"/>
    <property type="match status" value="1"/>
</dbReference>
<dbReference type="InterPro" id="IPR052710">
    <property type="entry name" value="CAAX_protease"/>
</dbReference>
<feature type="transmembrane region" description="Helical" evidence="1">
    <location>
        <begin position="236"/>
        <end position="252"/>
    </location>
</feature>
<feature type="transmembrane region" description="Helical" evidence="1">
    <location>
        <begin position="115"/>
        <end position="138"/>
    </location>
</feature>
<dbReference type="InterPro" id="IPR003675">
    <property type="entry name" value="Rce1/LyrA-like_dom"/>
</dbReference>
<keyword evidence="1" id="KW-0812">Transmembrane</keyword>
<dbReference type="EMBL" id="JAIFZM010000010">
    <property type="protein sequence ID" value="MCG3419966.1"/>
    <property type="molecule type" value="Genomic_DNA"/>
</dbReference>
<dbReference type="PANTHER" id="PTHR36435">
    <property type="entry name" value="SLR1288 PROTEIN"/>
    <property type="match status" value="1"/>
</dbReference>
<keyword evidence="3" id="KW-0645">Protease</keyword>
<evidence type="ECO:0000256" key="1">
    <source>
        <dbReference type="SAM" id="Phobius"/>
    </source>
</evidence>
<feature type="transmembrane region" description="Helical" evidence="1">
    <location>
        <begin position="272"/>
        <end position="291"/>
    </location>
</feature>
<keyword evidence="3" id="KW-0378">Hydrolase</keyword>
<keyword evidence="1" id="KW-1133">Transmembrane helix</keyword>
<sequence>MKKSNREVPSGVPYHRVMVSNKPQFLRGVIAFILLIGGMFIFILGFSLIGGEIDSRVFGRTSPVNGGTDYTPIYMASNFLAVGLLIPWSMVLQRWLYGMKGNILHSVLSSFRAELFGRAILVTLPIMTVCIVTLNYFAPYTVTEWTTNDLLLILALSILLVPLQIAGEEYGFRGLVFQISSSWFKNPKISLVVGITVSSLLFASIHLSADIWFNLHYIMLGISFAIMTWRTGGLEYAVVIHALNNSLTYILATVLRTDLLADVDRTDGMEGTWIIFIPSAASILISICIWYKTRHTGPVLTSNKNLK</sequence>
<dbReference type="GO" id="GO:0080120">
    <property type="term" value="P:CAAX-box protein maturation"/>
    <property type="evidence" value="ECO:0007669"/>
    <property type="project" value="UniProtKB-ARBA"/>
</dbReference>
<name>A0AAW5B9B2_9BACI</name>
<keyword evidence="1" id="KW-0472">Membrane</keyword>
<feature type="transmembrane region" description="Helical" evidence="1">
    <location>
        <begin position="188"/>
        <end position="205"/>
    </location>
</feature>
<dbReference type="AlphaFoldDB" id="A0AAW5B9B2"/>
<comment type="caution">
    <text evidence="3">The sequence shown here is derived from an EMBL/GenBank/DDBJ whole genome shotgun (WGS) entry which is preliminary data.</text>
</comment>
<feature type="domain" description="CAAX prenyl protease 2/Lysostaphin resistance protein A-like" evidence="2">
    <location>
        <begin position="154"/>
        <end position="246"/>
    </location>
</feature>
<dbReference type="Proteomes" id="UP001199631">
    <property type="component" value="Unassembled WGS sequence"/>
</dbReference>
<dbReference type="RefSeq" id="WP_238020390.1">
    <property type="nucleotide sequence ID" value="NZ_JAIFZM010000010.1"/>
</dbReference>
<proteinExistence type="predicted"/>
<reference evidence="3 4" key="1">
    <citation type="journal article" date="2022" name="Evol. Bioinform. Online">
        <title>Draft Genome Sequence of Oceanobacillus jordanicus Strain GSFE11, a Halotolerant Plant Growth-Promoting Bacterial Endophyte Isolated From the Jordan Valley.</title>
        <authorList>
            <person name="Alhindi T."/>
            <person name="Albdaiwi R."/>
        </authorList>
    </citation>
    <scope>NUCLEOTIDE SEQUENCE [LARGE SCALE GENOMIC DNA]</scope>
    <source>
        <strain evidence="3 4">GSFE11</strain>
    </source>
</reference>
<feature type="transmembrane region" description="Helical" evidence="1">
    <location>
        <begin position="150"/>
        <end position="167"/>
    </location>
</feature>
<protein>
    <submittedName>
        <fullName evidence="3">CPBP family intramembrane metalloprotease</fullName>
    </submittedName>
</protein>
<organism evidence="3 4">
    <name type="scientific">Oceanobacillus jordanicus</name>
    <dbReference type="NCBI Taxonomy" id="2867266"/>
    <lineage>
        <taxon>Bacteria</taxon>
        <taxon>Bacillati</taxon>
        <taxon>Bacillota</taxon>
        <taxon>Bacilli</taxon>
        <taxon>Bacillales</taxon>
        <taxon>Bacillaceae</taxon>
        <taxon>Oceanobacillus</taxon>
    </lineage>
</organism>
<keyword evidence="4" id="KW-1185">Reference proteome</keyword>
<feature type="transmembrane region" description="Helical" evidence="1">
    <location>
        <begin position="25"/>
        <end position="53"/>
    </location>
</feature>
<dbReference type="GO" id="GO:0004175">
    <property type="term" value="F:endopeptidase activity"/>
    <property type="evidence" value="ECO:0007669"/>
    <property type="project" value="UniProtKB-ARBA"/>
</dbReference>
<keyword evidence="3" id="KW-0482">Metalloprotease</keyword>
<evidence type="ECO:0000313" key="3">
    <source>
        <dbReference type="EMBL" id="MCG3419966.1"/>
    </source>
</evidence>
<dbReference type="Pfam" id="PF02517">
    <property type="entry name" value="Rce1-like"/>
    <property type="match status" value="1"/>
</dbReference>
<accession>A0AAW5B9B2</accession>
<gene>
    <name evidence="3" type="ORF">K3T81_12445</name>
</gene>
<evidence type="ECO:0000259" key="2">
    <source>
        <dbReference type="Pfam" id="PF02517"/>
    </source>
</evidence>
<evidence type="ECO:0000313" key="4">
    <source>
        <dbReference type="Proteomes" id="UP001199631"/>
    </source>
</evidence>
<feature type="transmembrane region" description="Helical" evidence="1">
    <location>
        <begin position="73"/>
        <end position="95"/>
    </location>
</feature>
<dbReference type="GO" id="GO:0008237">
    <property type="term" value="F:metallopeptidase activity"/>
    <property type="evidence" value="ECO:0007669"/>
    <property type="project" value="UniProtKB-KW"/>
</dbReference>